<proteinExistence type="predicted"/>
<name>A0ACB0EZR1_RANTA</name>
<organism evidence="1 2">
    <name type="scientific">Rangifer tarandus platyrhynchus</name>
    <name type="common">Svalbard reindeer</name>
    <dbReference type="NCBI Taxonomy" id="3082113"/>
    <lineage>
        <taxon>Eukaryota</taxon>
        <taxon>Metazoa</taxon>
        <taxon>Chordata</taxon>
        <taxon>Craniata</taxon>
        <taxon>Vertebrata</taxon>
        <taxon>Euteleostomi</taxon>
        <taxon>Mammalia</taxon>
        <taxon>Eutheria</taxon>
        <taxon>Laurasiatheria</taxon>
        <taxon>Artiodactyla</taxon>
        <taxon>Ruminantia</taxon>
        <taxon>Pecora</taxon>
        <taxon>Cervidae</taxon>
        <taxon>Odocoileinae</taxon>
        <taxon>Rangifer</taxon>
    </lineage>
</organism>
<evidence type="ECO:0000313" key="2">
    <source>
        <dbReference type="Proteomes" id="UP001162501"/>
    </source>
</evidence>
<dbReference type="EMBL" id="OX596087">
    <property type="protein sequence ID" value="CAI9706132.1"/>
    <property type="molecule type" value="Genomic_DNA"/>
</dbReference>
<protein>
    <submittedName>
        <fullName evidence="1">Uncharacterized protein</fullName>
    </submittedName>
</protein>
<dbReference type="Proteomes" id="UP001162501">
    <property type="component" value="Chromosome 3"/>
</dbReference>
<sequence length="147" mass="15897">MSSPSSPLRNFMNQTRTSAFTCERPDALDSYRPSGSNVGKRVAELNGVVKERRPCAGLCTIRSVPVLFRDPTCVDCLLRAGPVQGSARSSDNRKLPALAKLPDTRGETTEADVTLHRSFVALLTRQCCGQVVGVGPQRTRPQADLSP</sequence>
<gene>
    <name evidence="1" type="ORF">MRATA1EN3_LOCUS17345</name>
</gene>
<accession>A0ACB0EZR1</accession>
<evidence type="ECO:0000313" key="1">
    <source>
        <dbReference type="EMBL" id="CAI9706132.1"/>
    </source>
</evidence>
<reference evidence="1" key="1">
    <citation type="submission" date="2023-05" db="EMBL/GenBank/DDBJ databases">
        <authorList>
            <consortium name="ELIXIR-Norway"/>
        </authorList>
    </citation>
    <scope>NUCLEOTIDE SEQUENCE</scope>
</reference>